<evidence type="ECO:0000256" key="4">
    <source>
        <dbReference type="ARBA" id="ARBA00022723"/>
    </source>
</evidence>
<organism evidence="8 9">
    <name type="scientific">Macrophomina phaseolina</name>
    <dbReference type="NCBI Taxonomy" id="35725"/>
    <lineage>
        <taxon>Eukaryota</taxon>
        <taxon>Fungi</taxon>
        <taxon>Dikarya</taxon>
        <taxon>Ascomycota</taxon>
        <taxon>Pezizomycotina</taxon>
        <taxon>Dothideomycetes</taxon>
        <taxon>Dothideomycetes incertae sedis</taxon>
        <taxon>Botryosphaeriales</taxon>
        <taxon>Botryosphaeriaceae</taxon>
        <taxon>Macrophomina</taxon>
    </lineage>
</organism>
<sequence length="497" mass="55321">MSPALFTCLVALLSIAAYALHRLYFDPLSRFPGPKAAALTRVWYFWHLARGDLPLTVRKLHDQYGPFVRIAPDELSCISPAAWRDVYTRAAGRPEMQKDPRFFEHDNLNGHRSIVGADIEEHKRLRKMMAHGFSDQALREQRPLLSSYIDVLMAKLDDLAQQGQPADLVSWYNFYTFDVIGHLTFGSPFGCLATSALDSWIAVIFDSIRAGLLSQAFSHWPVLQPFAGLLLPRALQARLSAHNAATQLKTSARIAAQKTTTTPDFLGKLIANDLPADSIAVNARTLVTAGSETAASVMSALTFLLLTHRACLGRLGREVRDAFASAEDIAPEEVARLPYLEACIRETFRMRPPVAGAVPRVTPAGAGAVVDGTWVPGGVSVGVWQLAAYRSAANFADADRFVPERWLDDAPAQFARDRKEVVQPFSVGARDCIGRNLAWLELRLVIANLLWRFDMELDPQSARWDEQKVYFNWERKPLWVKLKKRVSGDSTDGLLRP</sequence>
<protein>
    <submittedName>
        <fullName evidence="8">Cytochrome P450</fullName>
    </submittedName>
</protein>
<keyword evidence="6" id="KW-0503">Monooxygenase</keyword>
<gene>
    <name evidence="8" type="ORF">B0J12DRAFT_593366</name>
</gene>
<dbReference type="InterPro" id="IPR001128">
    <property type="entry name" value="Cyt_P450"/>
</dbReference>
<accession>A0ABQ8GM70</accession>
<evidence type="ECO:0000256" key="5">
    <source>
        <dbReference type="ARBA" id="ARBA00023004"/>
    </source>
</evidence>
<keyword evidence="9" id="KW-1185">Reference proteome</keyword>
<evidence type="ECO:0000256" key="7">
    <source>
        <dbReference type="SAM" id="SignalP"/>
    </source>
</evidence>
<keyword evidence="5 6" id="KW-0408">Iron</keyword>
<feature type="chain" id="PRO_5045906866" evidence="7">
    <location>
        <begin position="20"/>
        <end position="497"/>
    </location>
</feature>
<evidence type="ECO:0000256" key="6">
    <source>
        <dbReference type="RuleBase" id="RU000461"/>
    </source>
</evidence>
<comment type="cofactor">
    <cofactor evidence="1">
        <name>heme</name>
        <dbReference type="ChEBI" id="CHEBI:30413"/>
    </cofactor>
</comment>
<dbReference type="PROSITE" id="PS00086">
    <property type="entry name" value="CYTOCHROME_P450"/>
    <property type="match status" value="1"/>
</dbReference>
<evidence type="ECO:0000313" key="9">
    <source>
        <dbReference type="Proteomes" id="UP000774617"/>
    </source>
</evidence>
<dbReference type="Gene3D" id="1.10.630.10">
    <property type="entry name" value="Cytochrome P450"/>
    <property type="match status" value="1"/>
</dbReference>
<dbReference type="PANTHER" id="PTHR24305:SF210">
    <property type="entry name" value="CYTOCHROME P450 MONOOXYGENASE ASQL-RELATED"/>
    <property type="match status" value="1"/>
</dbReference>
<comment type="similarity">
    <text evidence="2 6">Belongs to the cytochrome P450 family.</text>
</comment>
<dbReference type="InterPro" id="IPR050121">
    <property type="entry name" value="Cytochrome_P450_monoxygenase"/>
</dbReference>
<keyword evidence="3 6" id="KW-0349">Heme</keyword>
<name>A0ABQ8GM70_9PEZI</name>
<dbReference type="EMBL" id="JAGTJR010000005">
    <property type="protein sequence ID" value="KAH7060547.1"/>
    <property type="molecule type" value="Genomic_DNA"/>
</dbReference>
<dbReference type="Pfam" id="PF00067">
    <property type="entry name" value="p450"/>
    <property type="match status" value="1"/>
</dbReference>
<dbReference type="SUPFAM" id="SSF48264">
    <property type="entry name" value="Cytochrome P450"/>
    <property type="match status" value="1"/>
</dbReference>
<feature type="signal peptide" evidence="7">
    <location>
        <begin position="1"/>
        <end position="19"/>
    </location>
</feature>
<dbReference type="InterPro" id="IPR036396">
    <property type="entry name" value="Cyt_P450_sf"/>
</dbReference>
<comment type="caution">
    <text evidence="8">The sequence shown here is derived from an EMBL/GenBank/DDBJ whole genome shotgun (WGS) entry which is preliminary data.</text>
</comment>
<keyword evidence="7" id="KW-0732">Signal</keyword>
<proteinExistence type="inferred from homology"/>
<evidence type="ECO:0000256" key="3">
    <source>
        <dbReference type="ARBA" id="ARBA00022617"/>
    </source>
</evidence>
<dbReference type="CDD" id="cd11058">
    <property type="entry name" value="CYP60B-like"/>
    <property type="match status" value="1"/>
</dbReference>
<dbReference type="PANTHER" id="PTHR24305">
    <property type="entry name" value="CYTOCHROME P450"/>
    <property type="match status" value="1"/>
</dbReference>
<dbReference type="PRINTS" id="PR00463">
    <property type="entry name" value="EP450I"/>
</dbReference>
<keyword evidence="4 6" id="KW-0479">Metal-binding</keyword>
<evidence type="ECO:0000256" key="1">
    <source>
        <dbReference type="ARBA" id="ARBA00001971"/>
    </source>
</evidence>
<dbReference type="InterPro" id="IPR017972">
    <property type="entry name" value="Cyt_P450_CS"/>
</dbReference>
<dbReference type="Proteomes" id="UP000774617">
    <property type="component" value="Unassembled WGS sequence"/>
</dbReference>
<evidence type="ECO:0000313" key="8">
    <source>
        <dbReference type="EMBL" id="KAH7060547.1"/>
    </source>
</evidence>
<reference evidence="8 9" key="1">
    <citation type="journal article" date="2021" name="Nat. Commun.">
        <title>Genetic determinants of endophytism in the Arabidopsis root mycobiome.</title>
        <authorList>
            <person name="Mesny F."/>
            <person name="Miyauchi S."/>
            <person name="Thiergart T."/>
            <person name="Pickel B."/>
            <person name="Atanasova L."/>
            <person name="Karlsson M."/>
            <person name="Huettel B."/>
            <person name="Barry K.W."/>
            <person name="Haridas S."/>
            <person name="Chen C."/>
            <person name="Bauer D."/>
            <person name="Andreopoulos W."/>
            <person name="Pangilinan J."/>
            <person name="LaButti K."/>
            <person name="Riley R."/>
            <person name="Lipzen A."/>
            <person name="Clum A."/>
            <person name="Drula E."/>
            <person name="Henrissat B."/>
            <person name="Kohler A."/>
            <person name="Grigoriev I.V."/>
            <person name="Martin F.M."/>
            <person name="Hacquard S."/>
        </authorList>
    </citation>
    <scope>NUCLEOTIDE SEQUENCE [LARGE SCALE GENOMIC DNA]</scope>
    <source>
        <strain evidence="8 9">MPI-SDFR-AT-0080</strain>
    </source>
</reference>
<keyword evidence="6" id="KW-0560">Oxidoreductase</keyword>
<dbReference type="PRINTS" id="PR00385">
    <property type="entry name" value="P450"/>
</dbReference>
<evidence type="ECO:0000256" key="2">
    <source>
        <dbReference type="ARBA" id="ARBA00010617"/>
    </source>
</evidence>
<dbReference type="InterPro" id="IPR002401">
    <property type="entry name" value="Cyt_P450_E_grp-I"/>
</dbReference>